<dbReference type="Gene3D" id="3.40.50.300">
    <property type="entry name" value="P-loop containing nucleotide triphosphate hydrolases"/>
    <property type="match status" value="2"/>
</dbReference>
<dbReference type="Proteomes" id="UP000830375">
    <property type="component" value="Unassembled WGS sequence"/>
</dbReference>
<dbReference type="InterPro" id="IPR006703">
    <property type="entry name" value="G_AIG1"/>
</dbReference>
<keyword evidence="3" id="KW-0342">GTP-binding</keyword>
<dbReference type="SUPFAM" id="SSF52540">
    <property type="entry name" value="P-loop containing nucleoside triphosphate hydrolases"/>
    <property type="match status" value="2"/>
</dbReference>
<sequence length="577" mass="66266">MSLRRLVLVGLTGAGKSSSGNTILGREVFRADESASSVTKECCKVTEKVAGRKITLVDTPGMFDTDISEEELLKQEISKCINMTAPGPHAIILVIKFGPFTEEERLSVEKIRAIFGEEADKHTFVLFTHGDEVEGSIEEHLSEASEDLKEILSHCGGRYHVFNNKDMEDRNQVVELLEKVDAMVAANGGHYYTSDSYQDVELMLKTKEDELRREYEKKLQDKERELEVRYAEEKQKLEERLNEYKRFYEAKLREFRLETEQTYSNENKLKKIIAKRTLKRSLPLVYSSQNSNSLTSNMKLQGHFLKMAEMNKHLNLVLLGKIGAGKSASGNTILGRQAFESKKSFSSVTQDVAVESGTVFGRQVTVYDTPGLFNPKRSDEEIQQMHAKALQKCESGHCAFLLVIKVGRFTEKERITAEKIEKLLGENRLKKTWILFTGKEELGKTIEKFINESEPLKKLVQKYDQRYHVFNNKIKGDATQVQELLIKIGEFLLYKILYQYLVEKFLFVSQWQAWTSNRNFLLIFCCLIKMKHTVGSRNTSILYHSIAKWLKKRHHYVFHNNTLPHADAPAYQSADVD</sequence>
<dbReference type="PANTHER" id="PTHR10903:SF180">
    <property type="entry name" value="GTPASE IMAP FAMILY MEMBER 7-LIKE"/>
    <property type="match status" value="1"/>
</dbReference>
<keyword evidence="2" id="KW-0547">Nucleotide-binding</keyword>
<feature type="coiled-coil region" evidence="4">
    <location>
        <begin position="197"/>
        <end position="254"/>
    </location>
</feature>
<comment type="similarity">
    <text evidence="1">Belongs to the TRAFAC class TrmE-Era-EngA-EngB-Septin-like GTPase superfamily. AIG1/Toc34/Toc159-like paraseptin GTPase family. IAN subfamily.</text>
</comment>
<dbReference type="EMBL" id="JACTAM010000587">
    <property type="protein sequence ID" value="KAI2647114.1"/>
    <property type="molecule type" value="Genomic_DNA"/>
</dbReference>
<keyword evidence="7" id="KW-1185">Reference proteome</keyword>
<dbReference type="Pfam" id="PF04548">
    <property type="entry name" value="AIG1"/>
    <property type="match status" value="2"/>
</dbReference>
<reference evidence="6 7" key="1">
    <citation type="submission" date="2022-01" db="EMBL/GenBank/DDBJ databases">
        <title>A high-quality chromosome-level genome assembly of rohu carp, Labeo rohita.</title>
        <authorList>
            <person name="Arick M.A. II"/>
            <person name="Hsu C.-Y."/>
            <person name="Magbanua Z."/>
            <person name="Pechanova O."/>
            <person name="Grover C."/>
            <person name="Miller E."/>
            <person name="Thrash A."/>
            <person name="Ezzel L."/>
            <person name="Alam S."/>
            <person name="Benzie J."/>
            <person name="Hamilton M."/>
            <person name="Karsi A."/>
            <person name="Lawrence M.L."/>
            <person name="Peterson D.G."/>
        </authorList>
    </citation>
    <scope>NUCLEOTIDE SEQUENCE [LARGE SCALE GENOMIC DNA]</scope>
    <source>
        <strain evidence="7">BAU-BD-2019</strain>
        <tissue evidence="6">Blood</tissue>
    </source>
</reference>
<dbReference type="InterPro" id="IPR027417">
    <property type="entry name" value="P-loop_NTPase"/>
</dbReference>
<gene>
    <name evidence="6" type="ORF">H4Q32_029518</name>
</gene>
<evidence type="ECO:0000256" key="3">
    <source>
        <dbReference type="ARBA" id="ARBA00023134"/>
    </source>
</evidence>
<dbReference type="PROSITE" id="PS51720">
    <property type="entry name" value="G_AIG1"/>
    <property type="match status" value="2"/>
</dbReference>
<accession>A0ABQ8LA05</accession>
<feature type="domain" description="AIG1-type G" evidence="5">
    <location>
        <begin position="311"/>
        <end position="510"/>
    </location>
</feature>
<evidence type="ECO:0000259" key="5">
    <source>
        <dbReference type="PROSITE" id="PS51720"/>
    </source>
</evidence>
<dbReference type="InterPro" id="IPR045058">
    <property type="entry name" value="GIMA/IAN/Toc"/>
</dbReference>
<evidence type="ECO:0000313" key="7">
    <source>
        <dbReference type="Proteomes" id="UP000830375"/>
    </source>
</evidence>
<evidence type="ECO:0000256" key="4">
    <source>
        <dbReference type="SAM" id="Coils"/>
    </source>
</evidence>
<feature type="domain" description="AIG1-type G" evidence="5">
    <location>
        <begin position="1"/>
        <end position="201"/>
    </location>
</feature>
<dbReference type="PANTHER" id="PTHR10903">
    <property type="entry name" value="GTPASE, IMAP FAMILY MEMBER-RELATED"/>
    <property type="match status" value="1"/>
</dbReference>
<name>A0ABQ8LA05_LABRO</name>
<evidence type="ECO:0000256" key="1">
    <source>
        <dbReference type="ARBA" id="ARBA00008535"/>
    </source>
</evidence>
<evidence type="ECO:0000313" key="6">
    <source>
        <dbReference type="EMBL" id="KAI2647114.1"/>
    </source>
</evidence>
<evidence type="ECO:0000256" key="2">
    <source>
        <dbReference type="ARBA" id="ARBA00022741"/>
    </source>
</evidence>
<dbReference type="CDD" id="cd01852">
    <property type="entry name" value="AIG1"/>
    <property type="match status" value="1"/>
</dbReference>
<comment type="caution">
    <text evidence="6">The sequence shown here is derived from an EMBL/GenBank/DDBJ whole genome shotgun (WGS) entry which is preliminary data.</text>
</comment>
<proteinExistence type="inferred from homology"/>
<protein>
    <submittedName>
        <fullName evidence="6">GTPase IMAP family member 9</fullName>
    </submittedName>
</protein>
<organism evidence="6 7">
    <name type="scientific">Labeo rohita</name>
    <name type="common">Indian major carp</name>
    <name type="synonym">Cyprinus rohita</name>
    <dbReference type="NCBI Taxonomy" id="84645"/>
    <lineage>
        <taxon>Eukaryota</taxon>
        <taxon>Metazoa</taxon>
        <taxon>Chordata</taxon>
        <taxon>Craniata</taxon>
        <taxon>Vertebrata</taxon>
        <taxon>Euteleostomi</taxon>
        <taxon>Actinopterygii</taxon>
        <taxon>Neopterygii</taxon>
        <taxon>Teleostei</taxon>
        <taxon>Ostariophysi</taxon>
        <taxon>Cypriniformes</taxon>
        <taxon>Cyprinidae</taxon>
        <taxon>Labeoninae</taxon>
        <taxon>Labeonini</taxon>
        <taxon>Labeo</taxon>
    </lineage>
</organism>
<keyword evidence="4" id="KW-0175">Coiled coil</keyword>